<accession>A0ABQ5KKY8</accession>
<dbReference type="EMBL" id="BQXS01009938">
    <property type="protein sequence ID" value="GKT32143.1"/>
    <property type="molecule type" value="Genomic_DNA"/>
</dbReference>
<proteinExistence type="predicted"/>
<feature type="non-terminal residue" evidence="1">
    <location>
        <position position="311"/>
    </location>
</feature>
<evidence type="ECO:0008006" key="3">
    <source>
        <dbReference type="Google" id="ProtNLM"/>
    </source>
</evidence>
<organism evidence="1 2">
    <name type="scientific">Aduncisulcus paluster</name>
    <dbReference type="NCBI Taxonomy" id="2918883"/>
    <lineage>
        <taxon>Eukaryota</taxon>
        <taxon>Metamonada</taxon>
        <taxon>Carpediemonas-like organisms</taxon>
        <taxon>Aduncisulcus</taxon>
    </lineage>
</organism>
<name>A0ABQ5KKY8_9EUKA</name>
<reference evidence="1" key="1">
    <citation type="submission" date="2022-03" db="EMBL/GenBank/DDBJ databases">
        <title>Draft genome sequence of Aduncisulcus paluster, a free-living microaerophilic Fornicata.</title>
        <authorList>
            <person name="Yuyama I."/>
            <person name="Kume K."/>
            <person name="Tamura T."/>
            <person name="Inagaki Y."/>
            <person name="Hashimoto T."/>
        </authorList>
    </citation>
    <scope>NUCLEOTIDE SEQUENCE</scope>
    <source>
        <strain evidence="1">NY0171</strain>
    </source>
</reference>
<protein>
    <recommendedName>
        <fullName evidence="3">Maturase K</fullName>
    </recommendedName>
</protein>
<comment type="caution">
    <text evidence="1">The sequence shown here is derived from an EMBL/GenBank/DDBJ whole genome shotgun (WGS) entry which is preliminary data.</text>
</comment>
<sequence>MSCNYTPRKMCKERFLGEVGAFSKSLPKYIYDDELLLAVLSEFIGYLNSFALNSKTITLYALQLIMFKEYVDSEFSPKVFELSGLGFIASQSLIRSYSMKCAPSSAKNCTYALKFAGQLLEEKNKSYSLSRYTHLFKEIRRAATRKLRAQKVESELDPKELRTIFCKIKKQLSDACASSHVHDTHLLKFQRLLFVSIATFTTQRAASIRMMRCEDVKSIDGSLTLFMDLGRKKKDRVGKSRYPLSRKWRFLEEAILLWIKELRERFFKYYSSSDSENSLEDLPLFFTTSLNLVQQATVGKWMDIVCGKHVT</sequence>
<keyword evidence="2" id="KW-1185">Reference proteome</keyword>
<dbReference type="Proteomes" id="UP001057375">
    <property type="component" value="Unassembled WGS sequence"/>
</dbReference>
<gene>
    <name evidence="1" type="ORF">ADUPG1_006359</name>
</gene>
<evidence type="ECO:0000313" key="2">
    <source>
        <dbReference type="Proteomes" id="UP001057375"/>
    </source>
</evidence>
<evidence type="ECO:0000313" key="1">
    <source>
        <dbReference type="EMBL" id="GKT32143.1"/>
    </source>
</evidence>